<dbReference type="STRING" id="888050.HMPREF9004_1553"/>
<dbReference type="InterPro" id="IPR036034">
    <property type="entry name" value="PDZ_sf"/>
</dbReference>
<feature type="transmembrane region" description="Helical" evidence="11">
    <location>
        <begin position="385"/>
        <end position="406"/>
    </location>
</feature>
<dbReference type="Pfam" id="PF02163">
    <property type="entry name" value="Peptidase_M50"/>
    <property type="match status" value="1"/>
</dbReference>
<gene>
    <name evidence="14" type="ORF">HMPREF9004_1553</name>
</gene>
<evidence type="ECO:0000259" key="13">
    <source>
        <dbReference type="Pfam" id="PF17820"/>
    </source>
</evidence>
<feature type="domain" description="Peptidase M50" evidence="12">
    <location>
        <begin position="10"/>
        <end position="362"/>
    </location>
</feature>
<dbReference type="PANTHER" id="PTHR42837">
    <property type="entry name" value="REGULATOR OF SIGMA-E PROTEASE RSEP"/>
    <property type="match status" value="1"/>
</dbReference>
<dbReference type="HOGENOM" id="CLU_025778_1_2_11"/>
<keyword evidence="15" id="KW-1185">Reference proteome</keyword>
<reference evidence="14 15" key="1">
    <citation type="submission" date="2013-03" db="EMBL/GenBank/DDBJ databases">
        <title>Reference genome for the Human Microbiome Project.</title>
        <authorList>
            <person name="Aqrawi P."/>
            <person name="Ayvaz T."/>
            <person name="Bess C."/>
            <person name="Blankenburg K."/>
            <person name="Coyle M."/>
            <person name="Deng J."/>
            <person name="Forbes L."/>
            <person name="Fowler G."/>
            <person name="Francisco L."/>
            <person name="Fu Q."/>
            <person name="Gibbs R."/>
            <person name="Gross S."/>
            <person name="Gubbala S."/>
            <person name="Hale W."/>
            <person name="Hemphill L."/>
            <person name="Highlander S."/>
            <person name="Hirani K."/>
            <person name="Jackson L."/>
            <person name="Jakkamsetti A."/>
            <person name="Javaid M."/>
            <person name="Jayaseelan J.C."/>
            <person name="Jiang H."/>
            <person name="Joshi V."/>
            <person name="Korchina V."/>
            <person name="Kovar C."/>
            <person name="Lara F."/>
            <person name="Lee S."/>
            <person name="Liu Y."/>
            <person name="Mata R."/>
            <person name="Mathew T."/>
            <person name="Munidasa M."/>
            <person name="Muzny D."/>
            <person name="Nazareth L."/>
            <person name="Ngo R."/>
            <person name="Nguyen L."/>
            <person name="Nguyen N."/>
            <person name="Okwuonu G."/>
            <person name="Ongeri F."/>
            <person name="Palculict T."/>
            <person name="Patil S."/>
            <person name="Petrosino J."/>
            <person name="Pham C."/>
            <person name="Pham P."/>
            <person name="Pu L.-L."/>
            <person name="Qin X."/>
            <person name="Qu J."/>
            <person name="Reid J."/>
            <person name="Ross M."/>
            <person name="Ruth R."/>
            <person name="Saada N."/>
            <person name="San Lucas F."/>
            <person name="Santibanez J."/>
            <person name="Shang Y."/>
            <person name="Simmons D."/>
            <person name="Song X.-Z."/>
            <person name="Tang L.-Y."/>
            <person name="Thornton R."/>
            <person name="Warren J."/>
            <person name="Weissenberger G."/>
            <person name="Wilczek-Boney K."/>
            <person name="Worley K."/>
            <person name="Youmans B."/>
            <person name="Zhang J."/>
            <person name="Zhang L."/>
            <person name="Zhao Z."/>
            <person name="Zhou C."/>
            <person name="Zhu D."/>
            <person name="Zhu Y."/>
        </authorList>
    </citation>
    <scope>NUCLEOTIDE SEQUENCE [LARGE SCALE GENOMIC DNA]</scope>
    <source>
        <strain evidence="14 15">F0333</strain>
    </source>
</reference>
<keyword evidence="5 11" id="KW-0812">Transmembrane</keyword>
<evidence type="ECO:0000256" key="6">
    <source>
        <dbReference type="ARBA" id="ARBA00022801"/>
    </source>
</evidence>
<evidence type="ECO:0000313" key="14">
    <source>
        <dbReference type="EMBL" id="ENO17643.1"/>
    </source>
</evidence>
<protein>
    <submittedName>
        <fullName evidence="14">Uncharacterized protein</fullName>
    </submittedName>
</protein>
<dbReference type="RefSeq" id="WP_005964056.1">
    <property type="nucleotide sequence ID" value="NZ_CP040505.1"/>
</dbReference>
<dbReference type="InterPro" id="IPR004387">
    <property type="entry name" value="Pept_M50_Zn"/>
</dbReference>
<dbReference type="GO" id="GO:0003735">
    <property type="term" value="F:structural constituent of ribosome"/>
    <property type="evidence" value="ECO:0007669"/>
    <property type="project" value="InterPro"/>
</dbReference>
<dbReference type="EMBL" id="AQHZ01000024">
    <property type="protein sequence ID" value="ENO17643.1"/>
    <property type="molecule type" value="Genomic_DNA"/>
</dbReference>
<evidence type="ECO:0000259" key="12">
    <source>
        <dbReference type="Pfam" id="PF02163"/>
    </source>
</evidence>
<evidence type="ECO:0000313" key="15">
    <source>
        <dbReference type="Proteomes" id="UP000013015"/>
    </source>
</evidence>
<evidence type="ECO:0000256" key="3">
    <source>
        <dbReference type="ARBA" id="ARBA00007931"/>
    </source>
</evidence>
<dbReference type="Gene3D" id="2.30.42.10">
    <property type="match status" value="1"/>
</dbReference>
<evidence type="ECO:0000256" key="7">
    <source>
        <dbReference type="ARBA" id="ARBA00022833"/>
    </source>
</evidence>
<evidence type="ECO:0000256" key="2">
    <source>
        <dbReference type="ARBA" id="ARBA00004141"/>
    </source>
</evidence>
<keyword evidence="9" id="KW-0482">Metalloprotease</keyword>
<feature type="domain" description="PDZ" evidence="13">
    <location>
        <begin position="172"/>
        <end position="217"/>
    </location>
</feature>
<feature type="transmembrane region" description="Helical" evidence="11">
    <location>
        <begin position="122"/>
        <end position="147"/>
    </location>
</feature>
<comment type="subcellular location">
    <subcellularLocation>
        <location evidence="2">Membrane</location>
        <topology evidence="2">Multi-pass membrane protein</topology>
    </subcellularLocation>
</comment>
<dbReference type="InterPro" id="IPR008915">
    <property type="entry name" value="Peptidase_M50"/>
</dbReference>
<proteinExistence type="inferred from homology"/>
<comment type="similarity">
    <text evidence="3">Belongs to the peptidase M50B family.</text>
</comment>
<comment type="caution">
    <text evidence="14">The sequence shown here is derived from an EMBL/GenBank/DDBJ whole genome shotgun (WGS) entry which is preliminary data.</text>
</comment>
<dbReference type="GO" id="GO:0004222">
    <property type="term" value="F:metalloendopeptidase activity"/>
    <property type="evidence" value="ECO:0007669"/>
    <property type="project" value="InterPro"/>
</dbReference>
<dbReference type="CDD" id="cd23081">
    <property type="entry name" value="cpPDZ_EcRseP-like"/>
    <property type="match status" value="1"/>
</dbReference>
<evidence type="ECO:0000256" key="9">
    <source>
        <dbReference type="ARBA" id="ARBA00023049"/>
    </source>
</evidence>
<evidence type="ECO:0000256" key="10">
    <source>
        <dbReference type="ARBA" id="ARBA00023136"/>
    </source>
</evidence>
<evidence type="ECO:0000256" key="8">
    <source>
        <dbReference type="ARBA" id="ARBA00022989"/>
    </source>
</evidence>
<dbReference type="InterPro" id="IPR041489">
    <property type="entry name" value="PDZ_6"/>
</dbReference>
<dbReference type="InterPro" id="IPR019979">
    <property type="entry name" value="Ribosomal_uS17_CS"/>
</dbReference>
<dbReference type="PATRIC" id="fig|888050.3.peg.1488"/>
<dbReference type="PROSITE" id="PS00056">
    <property type="entry name" value="RIBOSOMAL_S17"/>
    <property type="match status" value="1"/>
</dbReference>
<comment type="cofactor">
    <cofactor evidence="1">
        <name>Zn(2+)</name>
        <dbReference type="ChEBI" id="CHEBI:29105"/>
    </cofactor>
</comment>
<dbReference type="GO" id="GO:0016020">
    <property type="term" value="C:membrane"/>
    <property type="evidence" value="ECO:0007669"/>
    <property type="project" value="UniProtKB-SubCell"/>
</dbReference>
<keyword evidence="10 11" id="KW-0472">Membrane</keyword>
<dbReference type="SUPFAM" id="SSF50156">
    <property type="entry name" value="PDZ domain-like"/>
    <property type="match status" value="1"/>
</dbReference>
<evidence type="ECO:0000256" key="4">
    <source>
        <dbReference type="ARBA" id="ARBA00022670"/>
    </source>
</evidence>
<dbReference type="AlphaFoldDB" id="N6X926"/>
<keyword evidence="7" id="KW-0862">Zinc</keyword>
<dbReference type="GO" id="GO:0006508">
    <property type="term" value="P:proteolysis"/>
    <property type="evidence" value="ECO:0007669"/>
    <property type="project" value="UniProtKB-KW"/>
</dbReference>
<keyword evidence="4" id="KW-0645">Protease</keyword>
<name>N6X926_9ACTO</name>
<sequence length="412" mass="43707">MGQVLGILVVLIGLTLSVALHELGHMLPAKRFGALVPEYAIGFGPKLFSVKKGTTHYVLRALPLGGYVRLLGMFAPGSPSRKRWRRSGHLTLAEEARRASAEEIPKGEEARAFYRLSWWRKVIVMACGPMVNLLLAFVFLAVAAFGIGSPVATLELSEVRATVHTSSGELPGPAATAGVKPGDRIVAVEGRPISRWSELGPAVKEAGHGPIELTLERADALVSVPVTPLMGEDERPVIGVVAAKEYRAATPSEFIGAYIQMLTRTGDALISLPSALWNVAHSLVAGTQRDQDGLVSIVGVGRIAGEVSADSSGANPDSLRYTWSVLLSILASVNIALGLFNLIPLLPLDGGHIAAALFEGARTGFARLARKPQPRPVDTARLMPVSYTVGALLIAMTLLLVLADIIRPIALE</sequence>
<keyword evidence="8 11" id="KW-1133">Transmembrane helix</keyword>
<evidence type="ECO:0000256" key="11">
    <source>
        <dbReference type="SAM" id="Phobius"/>
    </source>
</evidence>
<dbReference type="Pfam" id="PF17820">
    <property type="entry name" value="PDZ_6"/>
    <property type="match status" value="1"/>
</dbReference>
<organism evidence="14 15">
    <name type="scientific">Schaalia cardiffensis F0333</name>
    <dbReference type="NCBI Taxonomy" id="888050"/>
    <lineage>
        <taxon>Bacteria</taxon>
        <taxon>Bacillati</taxon>
        <taxon>Actinomycetota</taxon>
        <taxon>Actinomycetes</taxon>
        <taxon>Actinomycetales</taxon>
        <taxon>Actinomycetaceae</taxon>
        <taxon>Schaalia</taxon>
    </lineage>
</organism>
<keyword evidence="6" id="KW-0378">Hydrolase</keyword>
<dbReference type="CDD" id="cd06163">
    <property type="entry name" value="S2P-M50_PDZ_RseP-like"/>
    <property type="match status" value="1"/>
</dbReference>
<feature type="transmembrane region" description="Helical" evidence="11">
    <location>
        <begin position="321"/>
        <end position="343"/>
    </location>
</feature>
<dbReference type="PANTHER" id="PTHR42837:SF2">
    <property type="entry name" value="MEMBRANE METALLOPROTEASE ARASP2, CHLOROPLASTIC-RELATED"/>
    <property type="match status" value="1"/>
</dbReference>
<dbReference type="eggNOG" id="COG0750">
    <property type="taxonomic scope" value="Bacteria"/>
</dbReference>
<dbReference type="Proteomes" id="UP000013015">
    <property type="component" value="Unassembled WGS sequence"/>
</dbReference>
<dbReference type="OrthoDB" id="9782003at2"/>
<evidence type="ECO:0000256" key="1">
    <source>
        <dbReference type="ARBA" id="ARBA00001947"/>
    </source>
</evidence>
<dbReference type="GO" id="GO:0006412">
    <property type="term" value="P:translation"/>
    <property type="evidence" value="ECO:0007669"/>
    <property type="project" value="InterPro"/>
</dbReference>
<accession>N6X926</accession>
<evidence type="ECO:0000256" key="5">
    <source>
        <dbReference type="ARBA" id="ARBA00022692"/>
    </source>
</evidence>
<dbReference type="GO" id="GO:0005840">
    <property type="term" value="C:ribosome"/>
    <property type="evidence" value="ECO:0007669"/>
    <property type="project" value="InterPro"/>
</dbReference>